<keyword evidence="3" id="KW-1185">Reference proteome</keyword>
<feature type="region of interest" description="Disordered" evidence="1">
    <location>
        <begin position="82"/>
        <end position="121"/>
    </location>
</feature>
<evidence type="ECO:0000313" key="3">
    <source>
        <dbReference type="Proteomes" id="UP000324222"/>
    </source>
</evidence>
<dbReference type="Proteomes" id="UP000324222">
    <property type="component" value="Unassembled WGS sequence"/>
</dbReference>
<comment type="caution">
    <text evidence="2">The sequence shown here is derived from an EMBL/GenBank/DDBJ whole genome shotgun (WGS) entry which is preliminary data.</text>
</comment>
<reference evidence="2 3" key="1">
    <citation type="submission" date="2019-05" db="EMBL/GenBank/DDBJ databases">
        <title>Another draft genome of Portunus trituberculatus and its Hox gene families provides insights of decapod evolution.</title>
        <authorList>
            <person name="Jeong J.-H."/>
            <person name="Song I."/>
            <person name="Kim S."/>
            <person name="Choi T."/>
            <person name="Kim D."/>
            <person name="Ryu S."/>
            <person name="Kim W."/>
        </authorList>
    </citation>
    <scope>NUCLEOTIDE SEQUENCE [LARGE SCALE GENOMIC DNA]</scope>
    <source>
        <tissue evidence="2">Muscle</tissue>
    </source>
</reference>
<accession>A0A5B7CJE2</accession>
<sequence length="121" mass="13643">MRPMMIYIPLPAHDLNITSTATHSRTPSLTDEEHRQEQLYVGCRLPTPTAVNRGAAQNLTRSLVLKLVILTQEVLTVVTPEDASSVAPHLSAPQLSTPFPHYTLPRNSHRRKERQDKVKEE</sequence>
<proteinExistence type="predicted"/>
<dbReference type="EMBL" id="VSRR010000045">
    <property type="protein sequence ID" value="MPC08834.1"/>
    <property type="molecule type" value="Genomic_DNA"/>
</dbReference>
<evidence type="ECO:0000313" key="2">
    <source>
        <dbReference type="EMBL" id="MPC08834.1"/>
    </source>
</evidence>
<protein>
    <submittedName>
        <fullName evidence="2">Uncharacterized protein</fullName>
    </submittedName>
</protein>
<evidence type="ECO:0000256" key="1">
    <source>
        <dbReference type="SAM" id="MobiDB-lite"/>
    </source>
</evidence>
<gene>
    <name evidence="2" type="ORF">E2C01_001428</name>
</gene>
<dbReference type="AlphaFoldDB" id="A0A5B7CJE2"/>
<name>A0A5B7CJE2_PORTR</name>
<organism evidence="2 3">
    <name type="scientific">Portunus trituberculatus</name>
    <name type="common">Swimming crab</name>
    <name type="synonym">Neptunus trituberculatus</name>
    <dbReference type="NCBI Taxonomy" id="210409"/>
    <lineage>
        <taxon>Eukaryota</taxon>
        <taxon>Metazoa</taxon>
        <taxon>Ecdysozoa</taxon>
        <taxon>Arthropoda</taxon>
        <taxon>Crustacea</taxon>
        <taxon>Multicrustacea</taxon>
        <taxon>Malacostraca</taxon>
        <taxon>Eumalacostraca</taxon>
        <taxon>Eucarida</taxon>
        <taxon>Decapoda</taxon>
        <taxon>Pleocyemata</taxon>
        <taxon>Brachyura</taxon>
        <taxon>Eubrachyura</taxon>
        <taxon>Portunoidea</taxon>
        <taxon>Portunidae</taxon>
        <taxon>Portuninae</taxon>
        <taxon>Portunus</taxon>
    </lineage>
</organism>